<name>A0ABT9VKY0_9BACI</name>
<keyword evidence="2" id="KW-1185">Reference proteome</keyword>
<accession>A0ABT9VKY0</accession>
<dbReference type="Proteomes" id="UP001225646">
    <property type="component" value="Unassembled WGS sequence"/>
</dbReference>
<sequence length="34" mass="3893">MKLDWFDMTAYKVKIVICVQKRTQKSVKGGGFDA</sequence>
<evidence type="ECO:0000313" key="2">
    <source>
        <dbReference type="Proteomes" id="UP001225646"/>
    </source>
</evidence>
<protein>
    <submittedName>
        <fullName evidence="1">Uncharacterized protein</fullName>
    </submittedName>
</protein>
<reference evidence="1 2" key="1">
    <citation type="submission" date="2023-07" db="EMBL/GenBank/DDBJ databases">
        <title>Genomic Encyclopedia of Type Strains, Phase IV (KMG-IV): sequencing the most valuable type-strain genomes for metagenomic binning, comparative biology and taxonomic classification.</title>
        <authorList>
            <person name="Goeker M."/>
        </authorList>
    </citation>
    <scope>NUCLEOTIDE SEQUENCE [LARGE SCALE GENOMIC DNA]</scope>
    <source>
        <strain evidence="1 2">DSM 19092</strain>
    </source>
</reference>
<organism evidence="1 2">
    <name type="scientific">Aeribacillus alveayuensis</name>
    <dbReference type="NCBI Taxonomy" id="279215"/>
    <lineage>
        <taxon>Bacteria</taxon>
        <taxon>Bacillati</taxon>
        <taxon>Bacillota</taxon>
        <taxon>Bacilli</taxon>
        <taxon>Bacillales</taxon>
        <taxon>Bacillaceae</taxon>
        <taxon>Aeribacillus</taxon>
    </lineage>
</organism>
<dbReference type="EMBL" id="JAUSTR010000001">
    <property type="protein sequence ID" value="MDQ0161634.1"/>
    <property type="molecule type" value="Genomic_DNA"/>
</dbReference>
<proteinExistence type="predicted"/>
<gene>
    <name evidence="1" type="ORF">J2S06_000704</name>
</gene>
<comment type="caution">
    <text evidence="1">The sequence shown here is derived from an EMBL/GenBank/DDBJ whole genome shotgun (WGS) entry which is preliminary data.</text>
</comment>
<evidence type="ECO:0000313" key="1">
    <source>
        <dbReference type="EMBL" id="MDQ0161634.1"/>
    </source>
</evidence>